<dbReference type="SUPFAM" id="SSF52540">
    <property type="entry name" value="P-loop containing nucleoside triphosphate hydrolases"/>
    <property type="match status" value="1"/>
</dbReference>
<dbReference type="OrthoDB" id="6500128at2759"/>
<dbReference type="GO" id="GO:0005524">
    <property type="term" value="F:ATP binding"/>
    <property type="evidence" value="ECO:0007669"/>
    <property type="project" value="UniProtKB-KW"/>
</dbReference>
<dbReference type="eggNOG" id="KOG0058">
    <property type="taxonomic scope" value="Eukaryota"/>
</dbReference>
<evidence type="ECO:0000259" key="23">
    <source>
        <dbReference type="PROSITE" id="PS50929"/>
    </source>
</evidence>
<dbReference type="Gene3D" id="3.40.50.300">
    <property type="entry name" value="P-loop containing nucleotide triphosphate hydrolases"/>
    <property type="match status" value="1"/>
</dbReference>
<dbReference type="CDD" id="cd03249">
    <property type="entry name" value="ABC_MTABC3_MDL1_MDL2"/>
    <property type="match status" value="1"/>
</dbReference>
<feature type="transmembrane region" description="Helical" evidence="21">
    <location>
        <begin position="401"/>
        <end position="421"/>
    </location>
</feature>
<keyword evidence="10" id="KW-0809">Transit peptide</keyword>
<dbReference type="PANTHER" id="PTHR43394:SF1">
    <property type="entry name" value="ATP-BINDING CASSETTE SUB-FAMILY B MEMBER 10, MITOCHONDRIAL"/>
    <property type="match status" value="1"/>
</dbReference>
<reference evidence="25" key="1">
    <citation type="submission" date="2011-02" db="EMBL/GenBank/DDBJ databases">
        <title>The Genome Sequence of Capsaspora owczarzaki ATCC 30864.</title>
        <authorList>
            <person name="Russ C."/>
            <person name="Cuomo C."/>
            <person name="Burger G."/>
            <person name="Gray M.W."/>
            <person name="Holland P.W.H."/>
            <person name="King N."/>
            <person name="Lang F.B.F."/>
            <person name="Roger A.J."/>
            <person name="Ruiz-Trillo I."/>
            <person name="Young S.K."/>
            <person name="Zeng Q."/>
            <person name="Gargeya S."/>
            <person name="Alvarado L."/>
            <person name="Berlin A."/>
            <person name="Chapman S.B."/>
            <person name="Chen Z."/>
            <person name="Freedman E."/>
            <person name="Gellesch M."/>
            <person name="Goldberg J."/>
            <person name="Griggs A."/>
            <person name="Gujja S."/>
            <person name="Heilman E."/>
            <person name="Heiman D."/>
            <person name="Howarth C."/>
            <person name="Mehta T."/>
            <person name="Neiman D."/>
            <person name="Pearson M."/>
            <person name="Roberts A."/>
            <person name="Saif S."/>
            <person name="Shea T."/>
            <person name="Shenoy N."/>
            <person name="Sisk P."/>
            <person name="Stolte C."/>
            <person name="Sykes S."/>
            <person name="White J."/>
            <person name="Yandava C."/>
            <person name="Haas B."/>
            <person name="Nusbaum C."/>
            <person name="Birren B."/>
        </authorList>
    </citation>
    <scope>NUCLEOTIDE SEQUENCE</scope>
    <source>
        <strain evidence="25">ATCC 30864</strain>
    </source>
</reference>
<feature type="transmembrane region" description="Helical" evidence="21">
    <location>
        <begin position="184"/>
        <end position="204"/>
    </location>
</feature>
<evidence type="ECO:0000256" key="15">
    <source>
        <dbReference type="ARBA" id="ARBA00023136"/>
    </source>
</evidence>
<dbReference type="GO" id="GO:0005743">
    <property type="term" value="C:mitochondrial inner membrane"/>
    <property type="evidence" value="ECO:0007669"/>
    <property type="project" value="UniProtKB-SubCell"/>
</dbReference>
<evidence type="ECO:0000256" key="3">
    <source>
        <dbReference type="ARBA" id="ARBA00022448"/>
    </source>
</evidence>
<evidence type="ECO:0000256" key="14">
    <source>
        <dbReference type="ARBA" id="ARBA00023128"/>
    </source>
</evidence>
<dbReference type="SMART" id="SM00382">
    <property type="entry name" value="AAA"/>
    <property type="match status" value="1"/>
</dbReference>
<dbReference type="GO" id="GO:0046872">
    <property type="term" value="F:metal ion binding"/>
    <property type="evidence" value="ECO:0007669"/>
    <property type="project" value="UniProtKB-KW"/>
</dbReference>
<dbReference type="InterPro" id="IPR017871">
    <property type="entry name" value="ABC_transporter-like_CS"/>
</dbReference>
<dbReference type="InterPro" id="IPR027417">
    <property type="entry name" value="P-loop_NTPase"/>
</dbReference>
<dbReference type="GO" id="GO:0016887">
    <property type="term" value="F:ATP hydrolysis activity"/>
    <property type="evidence" value="ECO:0007669"/>
    <property type="project" value="InterPro"/>
</dbReference>
<dbReference type="PROSITE" id="PS00211">
    <property type="entry name" value="ABC_TRANSPORTER_1"/>
    <property type="match status" value="1"/>
</dbReference>
<dbReference type="CDD" id="cd18573">
    <property type="entry name" value="ABC_6TM_ABCB10_like"/>
    <property type="match status" value="1"/>
</dbReference>
<keyword evidence="15 21" id="KW-0472">Membrane</keyword>
<evidence type="ECO:0000313" key="25">
    <source>
        <dbReference type="Proteomes" id="UP000008743"/>
    </source>
</evidence>
<keyword evidence="13" id="KW-0007">Acetylation</keyword>
<evidence type="ECO:0000256" key="10">
    <source>
        <dbReference type="ARBA" id="ARBA00022946"/>
    </source>
</evidence>
<dbReference type="Proteomes" id="UP000008743">
    <property type="component" value="Unassembled WGS sequence"/>
</dbReference>
<keyword evidence="9" id="KW-0460">Magnesium</keyword>
<feature type="domain" description="ABC transporter" evidence="22">
    <location>
        <begin position="465"/>
        <end position="701"/>
    </location>
</feature>
<dbReference type="InParanoid" id="A0A0D2VFV1"/>
<dbReference type="PROSITE" id="PS50893">
    <property type="entry name" value="ABC_TRANSPORTER_2"/>
    <property type="match status" value="1"/>
</dbReference>
<keyword evidence="5" id="KW-0479">Metal-binding</keyword>
<dbReference type="Pfam" id="PF00005">
    <property type="entry name" value="ABC_tran"/>
    <property type="match status" value="1"/>
</dbReference>
<protein>
    <recommendedName>
        <fullName evidence="18">ATP-binding cassette sub-family B member 10, mitochondrial</fullName>
    </recommendedName>
    <alternativeName>
        <fullName evidence="19">ABC-mitochondrial erythroid protein</fullName>
    </alternativeName>
    <alternativeName>
        <fullName evidence="20">ATP-binding cassette transporter 10</fullName>
    </alternativeName>
</protein>
<dbReference type="FunFam" id="1.20.1560.10:FF:000048">
    <property type="entry name" value="ATP-binding cassette sub-family B member 10, mitochondrial"/>
    <property type="match status" value="1"/>
</dbReference>
<dbReference type="InterPro" id="IPR003593">
    <property type="entry name" value="AAA+_ATPase"/>
</dbReference>
<dbReference type="GO" id="GO:0042802">
    <property type="term" value="F:identical protein binding"/>
    <property type="evidence" value="ECO:0007669"/>
    <property type="project" value="UniProtKB-ARBA"/>
</dbReference>
<proteinExistence type="inferred from homology"/>
<evidence type="ECO:0000256" key="5">
    <source>
        <dbReference type="ARBA" id="ARBA00022723"/>
    </source>
</evidence>
<dbReference type="AlphaFoldDB" id="A0A0D2VFV1"/>
<dbReference type="InterPro" id="IPR003439">
    <property type="entry name" value="ABC_transporter-like_ATP-bd"/>
</dbReference>
<keyword evidence="14" id="KW-0496">Mitochondrion</keyword>
<evidence type="ECO:0000256" key="12">
    <source>
        <dbReference type="ARBA" id="ARBA00022989"/>
    </source>
</evidence>
<gene>
    <name evidence="24" type="ORF">CAOG_000237</name>
</gene>
<dbReference type="InterPro" id="IPR036640">
    <property type="entry name" value="ABC1_TM_sf"/>
</dbReference>
<dbReference type="GO" id="GO:0090374">
    <property type="term" value="P:oligopeptide export from mitochondrion"/>
    <property type="evidence" value="ECO:0007669"/>
    <property type="project" value="TreeGrafter"/>
</dbReference>
<dbReference type="InterPro" id="IPR011527">
    <property type="entry name" value="ABC1_TM_dom"/>
</dbReference>
<evidence type="ECO:0000256" key="20">
    <source>
        <dbReference type="ARBA" id="ARBA00083334"/>
    </source>
</evidence>
<dbReference type="PROSITE" id="PS50929">
    <property type="entry name" value="ABC_TM1F"/>
    <property type="match status" value="1"/>
</dbReference>
<dbReference type="SUPFAM" id="SSF90123">
    <property type="entry name" value="ABC transporter transmembrane region"/>
    <property type="match status" value="1"/>
</dbReference>
<evidence type="ECO:0000256" key="7">
    <source>
        <dbReference type="ARBA" id="ARBA00022792"/>
    </source>
</evidence>
<evidence type="ECO:0000256" key="9">
    <source>
        <dbReference type="ARBA" id="ARBA00022842"/>
    </source>
</evidence>
<evidence type="ECO:0000256" key="6">
    <source>
        <dbReference type="ARBA" id="ARBA00022741"/>
    </source>
</evidence>
<evidence type="ECO:0000256" key="21">
    <source>
        <dbReference type="SAM" id="Phobius"/>
    </source>
</evidence>
<comment type="function">
    <text evidence="17">ATP-dependent transporter located in the mitochondrial inner membrane that catalyzes the export of biliverdin from the mitochondrial matrix, and plays a crucial role in hemoglobin synthesis and antioxidative stress. Participates in the early step of the heme biosynthetic process during insertion of iron into protoporphyrin IX (PPIX). Involved in the stabilization of the iron transporter mitoferrin-1/SLC25A37. In addition may be involved in mitochondrial unfolded protein response (UPRmt) signaling pathway, although ABCB10 probably does not participate in peptide export from mitochondria.</text>
</comment>
<evidence type="ECO:0000256" key="19">
    <source>
        <dbReference type="ARBA" id="ARBA00075187"/>
    </source>
</evidence>
<keyword evidence="6" id="KW-0547">Nucleotide-binding</keyword>
<evidence type="ECO:0000256" key="18">
    <source>
        <dbReference type="ARBA" id="ARBA00072683"/>
    </source>
</evidence>
<keyword evidence="7" id="KW-0999">Mitochondrion inner membrane</keyword>
<dbReference type="PANTHER" id="PTHR43394">
    <property type="entry name" value="ATP-DEPENDENT PERMEASE MDL1, MITOCHONDRIAL"/>
    <property type="match status" value="1"/>
</dbReference>
<dbReference type="EMBL" id="KE346360">
    <property type="protein sequence ID" value="KJE88607.1"/>
    <property type="molecule type" value="Genomic_DNA"/>
</dbReference>
<dbReference type="InterPro" id="IPR039421">
    <property type="entry name" value="Type_1_exporter"/>
</dbReference>
<evidence type="ECO:0000256" key="4">
    <source>
        <dbReference type="ARBA" id="ARBA00022692"/>
    </source>
</evidence>
<keyword evidence="8 24" id="KW-0067">ATP-binding</keyword>
<keyword evidence="12 21" id="KW-1133">Transmembrane helix</keyword>
<dbReference type="Gene3D" id="1.20.1560.10">
    <property type="entry name" value="ABC transporter type 1, transmembrane domain"/>
    <property type="match status" value="1"/>
</dbReference>
<dbReference type="PhylomeDB" id="A0A0D2VFV1"/>
<comment type="similarity">
    <text evidence="2">Belongs to the ABC transporter superfamily. ABCB family. Mitochondrial peptide exporter (TC 3.A.1.212) subfamily.</text>
</comment>
<accession>A0A0D2VFV1</accession>
<keyword evidence="4 21" id="KW-0812">Transmembrane</keyword>
<evidence type="ECO:0000256" key="17">
    <source>
        <dbReference type="ARBA" id="ARBA00055589"/>
    </source>
</evidence>
<feature type="transmembrane region" description="Helical" evidence="21">
    <location>
        <begin position="144"/>
        <end position="164"/>
    </location>
</feature>
<evidence type="ECO:0000259" key="22">
    <source>
        <dbReference type="PROSITE" id="PS50893"/>
    </source>
</evidence>
<keyword evidence="25" id="KW-1185">Reference proteome</keyword>
<evidence type="ECO:0000256" key="8">
    <source>
        <dbReference type="ARBA" id="ARBA00022840"/>
    </source>
</evidence>
<keyword evidence="3" id="KW-0813">Transport</keyword>
<sequence>MQRVGALSRRILAAAPGVLPSRRCDRLGLPVSTGSFRLACVSASITAPALSGLGLSVSPVSRSIHQYAAATPRPGRLSQGIQPLSAPVLASSMFQAQVGAFGPVQSLCGPSSVRFKKYVVPASKITQSELSRLMGLAKPEARTLAIAVGLLVVSSAVTMAVPFSMGRIIDIIFAETQGGSHQRLVEYTQLLIGVFLVGAAANYGRIVMIQNAGQSIVARLRQNLFSSIMRQDVAFFDRNQTGEVINRLAADTVVVGKAVTDNVSDGLRSVASAVVGIGMMAFMSPKLTLVVLGIVPPVCIVAVLYGRYVKRLTRQVQDSLANATQVAEERISNIRTVRAFAKEPEEVKRYDGHVQTVYSLGIQEGKARGIFHGATGLAGNLMMVSLLWYGGHMMVTNEITVGTLTSFLLYSAYVGVAVIGLSQFYSELMRGLGASERLWTILDSKPTIPLSEGHKIPHDRFFGKIDFQNVAFAYPTRPDAPVFKNLSLTVPDGKILAVVGTSGGGKSTVGALLLRLYDPDSGNILIDNYNVRELDASWMRQQIGLVSQEPVLFSGTVAENIAYGHPSATIEQIQDAAVQANAHRFITEFPEGFNTIVGERGQSLSGGQRQRIAIARALLKNPRILILDEATSALDAQSEHLVQEALERLMQGRSVITIAHRLSTIRNADTIAVLGNGEVVESGTYAELMALPDGQFRKLVERQTISAN</sequence>
<evidence type="ECO:0000256" key="13">
    <source>
        <dbReference type="ARBA" id="ARBA00022990"/>
    </source>
</evidence>
<dbReference type="STRING" id="595528.A0A0D2VFV1"/>
<evidence type="ECO:0000256" key="11">
    <source>
        <dbReference type="ARBA" id="ARBA00022967"/>
    </source>
</evidence>
<dbReference type="Pfam" id="PF00664">
    <property type="entry name" value="ABC_membrane"/>
    <property type="match status" value="1"/>
</dbReference>
<organism evidence="24 25">
    <name type="scientific">Capsaspora owczarzaki (strain ATCC 30864)</name>
    <dbReference type="NCBI Taxonomy" id="595528"/>
    <lineage>
        <taxon>Eukaryota</taxon>
        <taxon>Filasterea</taxon>
        <taxon>Capsaspora</taxon>
    </lineage>
</organism>
<dbReference type="PIRSF" id="PIRSF002773">
    <property type="entry name" value="ABC_prm/ATPase_B"/>
    <property type="match status" value="1"/>
</dbReference>
<evidence type="ECO:0000256" key="16">
    <source>
        <dbReference type="ARBA" id="ARBA00052250"/>
    </source>
</evidence>
<evidence type="ECO:0000256" key="1">
    <source>
        <dbReference type="ARBA" id="ARBA00004448"/>
    </source>
</evidence>
<dbReference type="GO" id="GO:0015421">
    <property type="term" value="F:ABC-type oligopeptide transporter activity"/>
    <property type="evidence" value="ECO:0007669"/>
    <property type="project" value="TreeGrafter"/>
</dbReference>
<comment type="catalytic activity">
    <reaction evidence="16">
        <text>biliverdin IXalpha(in) + ATP + H2O = biliverdin IXalpha(out) + ADP + phosphate + H(+)</text>
        <dbReference type="Rhea" id="RHEA:82359"/>
        <dbReference type="ChEBI" id="CHEBI:15377"/>
        <dbReference type="ChEBI" id="CHEBI:15378"/>
        <dbReference type="ChEBI" id="CHEBI:30616"/>
        <dbReference type="ChEBI" id="CHEBI:43474"/>
        <dbReference type="ChEBI" id="CHEBI:57991"/>
        <dbReference type="ChEBI" id="CHEBI:456216"/>
    </reaction>
    <physiologicalReaction direction="left-to-right" evidence="16">
        <dbReference type="Rhea" id="RHEA:82360"/>
    </physiologicalReaction>
</comment>
<feature type="transmembrane region" description="Helical" evidence="21">
    <location>
        <begin position="369"/>
        <end position="389"/>
    </location>
</feature>
<evidence type="ECO:0000256" key="2">
    <source>
        <dbReference type="ARBA" id="ARBA00005580"/>
    </source>
</evidence>
<name>A0A0D2VFV1_CAPO3</name>
<dbReference type="FunCoup" id="A0A0D2VFV1">
    <property type="interactions" value="154"/>
</dbReference>
<feature type="transmembrane region" description="Helical" evidence="21">
    <location>
        <begin position="289"/>
        <end position="308"/>
    </location>
</feature>
<keyword evidence="11" id="KW-1278">Translocase</keyword>
<dbReference type="FunFam" id="3.40.50.300:FF:000403">
    <property type="entry name" value="ATP-binding cassette sub-family B member 8, mitochondrial"/>
    <property type="match status" value="1"/>
</dbReference>
<comment type="subcellular location">
    <subcellularLocation>
        <location evidence="1">Mitochondrion inner membrane</location>
        <topology evidence="1">Multi-pass membrane protein</topology>
    </subcellularLocation>
</comment>
<feature type="domain" description="ABC transmembrane type-1" evidence="23">
    <location>
        <begin position="145"/>
        <end position="430"/>
    </location>
</feature>
<evidence type="ECO:0000313" key="24">
    <source>
        <dbReference type="EMBL" id="KJE88607.1"/>
    </source>
</evidence>